<reference evidence="5" key="2">
    <citation type="submission" date="2025-09" db="UniProtKB">
        <authorList>
            <consortium name="Ensembl"/>
        </authorList>
    </citation>
    <scope>IDENTIFICATION</scope>
</reference>
<evidence type="ECO:0000259" key="4">
    <source>
        <dbReference type="PROSITE" id="PS01180"/>
    </source>
</evidence>
<evidence type="ECO:0000256" key="3">
    <source>
        <dbReference type="PROSITE-ProRule" id="PRU00059"/>
    </source>
</evidence>
<feature type="disulfide bond" evidence="3">
    <location>
        <begin position="18"/>
        <end position="45"/>
    </location>
</feature>
<proteinExistence type="predicted"/>
<dbReference type="Ensembl" id="ENSPMGT00000024547.1">
    <property type="protein sequence ID" value="ENSPMGP00000023043.1"/>
    <property type="gene ID" value="ENSPMGG00000018648.1"/>
</dbReference>
<dbReference type="InterPro" id="IPR035914">
    <property type="entry name" value="Sperma_CUB_dom_sf"/>
</dbReference>
<protein>
    <recommendedName>
        <fullName evidence="4">CUB domain-containing protein</fullName>
    </recommendedName>
</protein>
<dbReference type="AlphaFoldDB" id="A0A3B4B106"/>
<dbReference type="PANTHER" id="PTHR24251">
    <property type="entry name" value="OVOCHYMASE-RELATED"/>
    <property type="match status" value="1"/>
</dbReference>
<dbReference type="InterPro" id="IPR000859">
    <property type="entry name" value="CUB_dom"/>
</dbReference>
<keyword evidence="2 3" id="KW-1015">Disulfide bond</keyword>
<dbReference type="SUPFAM" id="SSF49854">
    <property type="entry name" value="Spermadhesin, CUB domain"/>
    <property type="match status" value="1"/>
</dbReference>
<feature type="domain" description="CUB" evidence="4">
    <location>
        <begin position="18"/>
        <end position="130"/>
    </location>
</feature>
<dbReference type="Gene3D" id="2.60.120.290">
    <property type="entry name" value="Spermadhesin, CUB domain"/>
    <property type="match status" value="1"/>
</dbReference>
<dbReference type="SMART" id="SM00042">
    <property type="entry name" value="CUB"/>
    <property type="match status" value="1"/>
</dbReference>
<dbReference type="PROSITE" id="PS01180">
    <property type="entry name" value="CUB"/>
    <property type="match status" value="1"/>
</dbReference>
<evidence type="ECO:0000256" key="1">
    <source>
        <dbReference type="ARBA" id="ARBA00022737"/>
    </source>
</evidence>
<dbReference type="STRING" id="409849.ENSPMGP00000023043"/>
<dbReference type="Pfam" id="PF00431">
    <property type="entry name" value="CUB"/>
    <property type="match status" value="1"/>
</dbReference>
<evidence type="ECO:0000256" key="2">
    <source>
        <dbReference type="ARBA" id="ARBA00023157"/>
    </source>
</evidence>
<name>A0A3B4B106_9GOBI</name>
<organism evidence="5 6">
    <name type="scientific">Periophthalmus magnuspinnatus</name>
    <dbReference type="NCBI Taxonomy" id="409849"/>
    <lineage>
        <taxon>Eukaryota</taxon>
        <taxon>Metazoa</taxon>
        <taxon>Chordata</taxon>
        <taxon>Craniata</taxon>
        <taxon>Vertebrata</taxon>
        <taxon>Euteleostomi</taxon>
        <taxon>Actinopterygii</taxon>
        <taxon>Neopterygii</taxon>
        <taxon>Teleostei</taxon>
        <taxon>Neoteleostei</taxon>
        <taxon>Acanthomorphata</taxon>
        <taxon>Gobiaria</taxon>
        <taxon>Gobiiformes</taxon>
        <taxon>Gobioidei</taxon>
        <taxon>Gobiidae</taxon>
        <taxon>Oxudercinae</taxon>
        <taxon>Periophthalmus</taxon>
    </lineage>
</organism>
<evidence type="ECO:0000313" key="6">
    <source>
        <dbReference type="Proteomes" id="UP000261520"/>
    </source>
</evidence>
<evidence type="ECO:0000313" key="5">
    <source>
        <dbReference type="Ensembl" id="ENSPMGP00000023043.1"/>
    </source>
</evidence>
<dbReference type="FunFam" id="2.60.120.290:FF:000005">
    <property type="entry name" value="Procollagen C-endopeptidase enhancer 1"/>
    <property type="match status" value="1"/>
</dbReference>
<dbReference type="Proteomes" id="UP000261520">
    <property type="component" value="Unplaced"/>
</dbReference>
<keyword evidence="1" id="KW-0677">Repeat</keyword>
<accession>A0A3B4B106</accession>
<sequence>IKAKHVNNNVLFSSTATCGGRFIGQTGLIHSPGFPGSHYPDSSLCEWYLEGPTGHYLTLSYQTLNLTTSSGCSEDYVEIREYNASGLQLGRHCGSSLPASMDTSDSFAYVKFVSDGSGNAPGFSLMFEASVEGKL</sequence>
<dbReference type="CDD" id="cd00041">
    <property type="entry name" value="CUB"/>
    <property type="match status" value="1"/>
</dbReference>
<comment type="caution">
    <text evidence="3">Lacks conserved residue(s) required for the propagation of feature annotation.</text>
</comment>
<reference evidence="5" key="1">
    <citation type="submission" date="2025-08" db="UniProtKB">
        <authorList>
            <consortium name="Ensembl"/>
        </authorList>
    </citation>
    <scope>IDENTIFICATION</scope>
</reference>
<keyword evidence="6" id="KW-1185">Reference proteome</keyword>